<dbReference type="Proteomes" id="UP000672097">
    <property type="component" value="Unassembled WGS sequence"/>
</dbReference>
<gene>
    <name evidence="2" type="ORF">KAK11_16715</name>
</gene>
<feature type="signal peptide" evidence="1">
    <location>
        <begin position="1"/>
        <end position="33"/>
    </location>
</feature>
<organism evidence="2 3">
    <name type="scientific">Ideonella paludis</name>
    <dbReference type="NCBI Taxonomy" id="1233411"/>
    <lineage>
        <taxon>Bacteria</taxon>
        <taxon>Pseudomonadati</taxon>
        <taxon>Pseudomonadota</taxon>
        <taxon>Betaproteobacteria</taxon>
        <taxon>Burkholderiales</taxon>
        <taxon>Sphaerotilaceae</taxon>
        <taxon>Ideonella</taxon>
    </lineage>
</organism>
<dbReference type="EMBL" id="JAGQDG010000006">
    <property type="protein sequence ID" value="MBQ0936972.1"/>
    <property type="molecule type" value="Genomic_DNA"/>
</dbReference>
<evidence type="ECO:0000313" key="2">
    <source>
        <dbReference type="EMBL" id="MBQ0936972.1"/>
    </source>
</evidence>
<dbReference type="PANTHER" id="PTHR43019">
    <property type="entry name" value="SERINE ENDOPROTEASE DEGS"/>
    <property type="match status" value="1"/>
</dbReference>
<dbReference type="Gene3D" id="2.40.10.120">
    <property type="match status" value="1"/>
</dbReference>
<keyword evidence="1" id="KW-0732">Signal</keyword>
<evidence type="ECO:0000313" key="3">
    <source>
        <dbReference type="Proteomes" id="UP000672097"/>
    </source>
</evidence>
<evidence type="ECO:0000256" key="1">
    <source>
        <dbReference type="SAM" id="SignalP"/>
    </source>
</evidence>
<dbReference type="InterPro" id="IPR001940">
    <property type="entry name" value="Peptidase_S1C"/>
</dbReference>
<dbReference type="PANTHER" id="PTHR43019:SF23">
    <property type="entry name" value="PROTEASE DO-LIKE 5, CHLOROPLASTIC"/>
    <property type="match status" value="1"/>
</dbReference>
<accession>A0ABS5E0N1</accession>
<name>A0ABS5E0N1_9BURK</name>
<protein>
    <submittedName>
        <fullName evidence="2">Trypsin-like peptidase domain-containing protein</fullName>
    </submittedName>
</protein>
<dbReference type="Pfam" id="PF13365">
    <property type="entry name" value="Trypsin_2"/>
    <property type="match status" value="1"/>
</dbReference>
<proteinExistence type="predicted"/>
<keyword evidence="3" id="KW-1185">Reference proteome</keyword>
<dbReference type="PRINTS" id="PR00834">
    <property type="entry name" value="PROTEASES2C"/>
</dbReference>
<dbReference type="SUPFAM" id="SSF50494">
    <property type="entry name" value="Trypsin-like serine proteases"/>
    <property type="match status" value="1"/>
</dbReference>
<reference evidence="2 3" key="1">
    <citation type="submission" date="2021-04" db="EMBL/GenBank/DDBJ databases">
        <title>The genome sequence of type strain Ideonella paludis KCTC 32238.</title>
        <authorList>
            <person name="Liu Y."/>
        </authorList>
    </citation>
    <scope>NUCLEOTIDE SEQUENCE [LARGE SCALE GENOMIC DNA]</scope>
    <source>
        <strain evidence="2 3">KCTC 32238</strain>
    </source>
</reference>
<sequence length="479" mass="51248">MTPSFKTPAPKLRCLRWAATALATACAALATQAAPPASPTPLAAADAASTAVTEIAPPTDAAPPSSLGQRIYSQTKPRLLQVRTLLKTQDSQSSVGSGFLVSNDGHLITNYHVVSQYALKPDRHRLVYVSADGQQGALELLAVDVIHDLALLKPADPKALTGRGAISFRPSSLPLERGARMFALGNPLDVGFAVNEGAFNGPVERSFTETLFFGGAMSPGMSGGPALDEQGRLVGVNVAKRLDGEQVSFLIPAKFAESLLNNARNGKPITTPAYPQLTEQITAHQQKLTERFMAQPWRSAGHSRYTIPVPQETFMRCWGQGAGNSGNRGLQFEHTNCEMDSRLFINGSLDIGHIGVRHEVYDGKRIGPLRFAQRHSGSFGNEHFGFKSSQTTAPQCKERTVHAGDNASGLPLRAVVCISAYKKLPGLYRMGVLVATLDQSTGGVQGRLDAVGVSFDNGLKLAQHYINGFGWIAPQNASR</sequence>
<feature type="chain" id="PRO_5045522899" evidence="1">
    <location>
        <begin position="34"/>
        <end position="479"/>
    </location>
</feature>
<dbReference type="RefSeq" id="WP_210810371.1">
    <property type="nucleotide sequence ID" value="NZ_JAGQDG010000006.1"/>
</dbReference>
<dbReference type="InterPro" id="IPR009003">
    <property type="entry name" value="Peptidase_S1_PA"/>
</dbReference>
<comment type="caution">
    <text evidence="2">The sequence shown here is derived from an EMBL/GenBank/DDBJ whole genome shotgun (WGS) entry which is preliminary data.</text>
</comment>